<organism evidence="1 2">
    <name type="scientific">Candidatus Marsarchaeota G1 archaeon OSP_C</name>
    <dbReference type="NCBI Taxonomy" id="1978154"/>
    <lineage>
        <taxon>Archaea</taxon>
        <taxon>Candidatus Marsarchaeota</taxon>
        <taxon>Candidatus Marsarchaeota group 1</taxon>
    </lineage>
</organism>
<dbReference type="AlphaFoldDB" id="A0A2R6AM75"/>
<protein>
    <submittedName>
        <fullName evidence="1">Uncharacterized protein</fullName>
    </submittedName>
</protein>
<accession>A0A2R6AM75</accession>
<name>A0A2R6AM75_9ARCH</name>
<sequence>MDNPLIFPNKGARERVYKTPCTSIWIGALLMIQGYLKNVARVFYNNINPKKALFTLITDFLGTFHVTLN</sequence>
<proteinExistence type="predicted"/>
<evidence type="ECO:0000313" key="1">
    <source>
        <dbReference type="EMBL" id="PSN87462.1"/>
    </source>
</evidence>
<evidence type="ECO:0000313" key="2">
    <source>
        <dbReference type="Proteomes" id="UP000241473"/>
    </source>
</evidence>
<comment type="caution">
    <text evidence="1">The sequence shown here is derived from an EMBL/GenBank/DDBJ whole genome shotgun (WGS) entry which is preliminary data.</text>
</comment>
<dbReference type="Proteomes" id="UP000241473">
    <property type="component" value="Unassembled WGS sequence"/>
</dbReference>
<gene>
    <name evidence="1" type="ORF">B9Q00_08775</name>
</gene>
<reference evidence="1 2" key="1">
    <citation type="submission" date="2017-04" db="EMBL/GenBank/DDBJ databases">
        <title>Novel microbial lineages endemic to geothermal iron-oxide mats fill important gaps in the evolutionary history of Archaea.</title>
        <authorList>
            <person name="Jay Z.J."/>
            <person name="Beam J.P."/>
            <person name="Dlakic M."/>
            <person name="Rusch D.B."/>
            <person name="Kozubal M.A."/>
            <person name="Inskeep W.P."/>
        </authorList>
    </citation>
    <scope>NUCLEOTIDE SEQUENCE [LARGE SCALE GENOMIC DNA]</scope>
    <source>
        <strain evidence="1">OSP_C</strain>
    </source>
</reference>
<dbReference type="EMBL" id="NEXB01000062">
    <property type="protein sequence ID" value="PSN87462.1"/>
    <property type="molecule type" value="Genomic_DNA"/>
</dbReference>